<evidence type="ECO:0000256" key="1">
    <source>
        <dbReference type="ARBA" id="ARBA00022723"/>
    </source>
</evidence>
<dbReference type="PROSITE" id="PS50222">
    <property type="entry name" value="EF_HAND_2"/>
    <property type="match status" value="1"/>
</dbReference>
<dbReference type="GO" id="GO:0008270">
    <property type="term" value="F:zinc ion binding"/>
    <property type="evidence" value="ECO:0007669"/>
    <property type="project" value="UniProtKB-KW"/>
</dbReference>
<keyword evidence="1" id="KW-0479">Metal-binding</keyword>
<feature type="compositionally biased region" description="Polar residues" evidence="6">
    <location>
        <begin position="611"/>
        <end position="621"/>
    </location>
</feature>
<dbReference type="InterPro" id="IPR018247">
    <property type="entry name" value="EF_Hand_1_Ca_BS"/>
</dbReference>
<feature type="region of interest" description="Disordered" evidence="6">
    <location>
        <begin position="913"/>
        <end position="945"/>
    </location>
</feature>
<feature type="region of interest" description="Disordered" evidence="6">
    <location>
        <begin position="611"/>
        <end position="659"/>
    </location>
</feature>
<feature type="domain" description="EF-hand" evidence="8">
    <location>
        <begin position="324"/>
        <end position="359"/>
    </location>
</feature>
<proteinExistence type="predicted"/>
<reference evidence="9" key="2">
    <citation type="submission" date="2023-06" db="EMBL/GenBank/DDBJ databases">
        <authorList>
            <consortium name="Lawrence Berkeley National Laboratory"/>
            <person name="Haridas S."/>
            <person name="Hensen N."/>
            <person name="Bonometti L."/>
            <person name="Westerberg I."/>
            <person name="Brannstrom I.O."/>
            <person name="Guillou S."/>
            <person name="Cros-Aarteil S."/>
            <person name="Calhoun S."/>
            <person name="Kuo A."/>
            <person name="Mondo S."/>
            <person name="Pangilinan J."/>
            <person name="Riley R."/>
            <person name="Labutti K."/>
            <person name="Andreopoulos B."/>
            <person name="Lipzen A."/>
            <person name="Chen C."/>
            <person name="Yanf M."/>
            <person name="Daum C."/>
            <person name="Ng V."/>
            <person name="Clum A."/>
            <person name="Steindorff A."/>
            <person name="Ohm R."/>
            <person name="Martin F."/>
            <person name="Silar P."/>
            <person name="Natvig D."/>
            <person name="Lalanne C."/>
            <person name="Gautier V."/>
            <person name="Ament-Velasquez S.L."/>
            <person name="Kruys A."/>
            <person name="Hutchinson M.I."/>
            <person name="Powell A.J."/>
            <person name="Barry K."/>
            <person name="Miller A.N."/>
            <person name="Grigoriev I.V."/>
            <person name="Debuchy R."/>
            <person name="Gladieux P."/>
            <person name="Thoren M.H."/>
            <person name="Johannesson H."/>
        </authorList>
    </citation>
    <scope>NUCLEOTIDE SEQUENCE</scope>
    <source>
        <strain evidence="9">CBS 118394</strain>
    </source>
</reference>
<feature type="compositionally biased region" description="Polar residues" evidence="6">
    <location>
        <begin position="850"/>
        <end position="877"/>
    </location>
</feature>
<name>A0AAE0IR57_9PEZI</name>
<feature type="compositionally biased region" description="Basic and acidic residues" evidence="6">
    <location>
        <begin position="58"/>
        <end position="73"/>
    </location>
</feature>
<dbReference type="AlphaFoldDB" id="A0AAE0IR57"/>
<dbReference type="InterPro" id="IPR043145">
    <property type="entry name" value="Znf_ZZ_sf"/>
</dbReference>
<sequence length="1026" mass="114012">MDLSSASASTLTRQRISVAILSLAAVGLFCYRIYDPLPDPAAGQRLRRSNAVRHRRRSLPDINHHGDRRERRASGVSSVTADDESHAGDENLDLLNNVRPLTDGETVADDDVLDDNWYQDPALYPHPRAGQNIVNLLFRVSQENAQRTSYVHRGCQCNACGILPIRGIRYRCANCADFDLCESCESQGLHTKTHIFYKIRIPAPRLGPRHLQPVWYPGDPDNCVRALPKHLIAKLSKDTGYERPELEAFWEQWSFTANTEWRDDPDELCLAMDRKTFERYMVPSGGDKHIASNLLYDRMFAFYDTNNDDLIGFTEFLHGTAYRKRKDRLRKIFQGYDIDGDGFVDRRDFLRLFRSYYALFKQMHRDISDGLDDQVMSSTEVQQLITSRQPLSSYFGREGGIPRGDVDRPLEGKVLNIGTGDVLISDGRTDAINEDKADTAEREVVLGSLFSKEARFAESLFSPVHEDNHSSGAEHDSRYFTGLLNPPIRVDELAALVAGDTREGDDMFIATNAGDEDSESSEDIDGIPDGAGDNGGASANGTPGDLDPYLGQAYQRGSKVAKNRRIRVNARRKLIERWKRRQFYLDEEEGALPPSGWEEKDDILANLPATAESSKSAQQNHPLLSPRSRSSSKVRFAEDTDDYDIRSNPSTSSRSVPERWGGMDIPVAERDAGKEILYQVVQQAFNELLDKLFKEKEDLAVKAAETKELRNLYRPFFESINLEEENHRTPESPSGSPRWSMDDGFRKPIEERSLPELLQTSGYSINGSTQVGDENVGVPAEVTEEAALGDKLATNNDHNEDVTIKEADTEYEVAVGQKAPKDAGPALEASADNLTPTTTIYRDPTMPQFRPNSVLTTEPGSNQSKPPSSALPDTTSTLEDDEAAGLSVSNGTSTERKQRELLETLVAAKGKQAATSSAAATDDPPPSSSTAAGGATTTTPATKEGVEERVVAAAAGAIAGARHGQVSRRSLVKWKRLDIAEEEAKQRGGWGRLSYEEFERIYNTEARNGSRLDYLGVWIDFCIPYH</sequence>
<evidence type="ECO:0000256" key="5">
    <source>
        <dbReference type="PROSITE-ProRule" id="PRU00228"/>
    </source>
</evidence>
<dbReference type="CDD" id="cd02340">
    <property type="entry name" value="ZZ_NBR1_like"/>
    <property type="match status" value="1"/>
</dbReference>
<gene>
    <name evidence="9" type="ORF">B0H66DRAFT_541359</name>
</gene>
<feature type="region of interest" description="Disordered" evidence="6">
    <location>
        <begin position="817"/>
        <end position="896"/>
    </location>
</feature>
<dbReference type="SUPFAM" id="SSF47473">
    <property type="entry name" value="EF-hand"/>
    <property type="match status" value="1"/>
</dbReference>
<evidence type="ECO:0000259" key="7">
    <source>
        <dbReference type="PROSITE" id="PS50135"/>
    </source>
</evidence>
<evidence type="ECO:0000256" key="3">
    <source>
        <dbReference type="ARBA" id="ARBA00022833"/>
    </source>
</evidence>
<feature type="compositionally biased region" description="Acidic residues" evidence="6">
    <location>
        <begin position="514"/>
        <end position="526"/>
    </location>
</feature>
<dbReference type="PROSITE" id="PS01357">
    <property type="entry name" value="ZF_ZZ_1"/>
    <property type="match status" value="1"/>
</dbReference>
<dbReference type="InterPro" id="IPR002048">
    <property type="entry name" value="EF_hand_dom"/>
</dbReference>
<protein>
    <submittedName>
        <fullName evidence="9">Uncharacterized protein</fullName>
    </submittedName>
</protein>
<feature type="compositionally biased region" description="Low complexity" evidence="6">
    <location>
        <begin position="913"/>
        <end position="942"/>
    </location>
</feature>
<dbReference type="Gene3D" id="3.30.60.90">
    <property type="match status" value="1"/>
</dbReference>
<feature type="domain" description="ZZ-type" evidence="7">
    <location>
        <begin position="152"/>
        <end position="204"/>
    </location>
</feature>
<dbReference type="SMART" id="SM00054">
    <property type="entry name" value="EFh"/>
    <property type="match status" value="2"/>
</dbReference>
<feature type="compositionally biased region" description="Basic residues" evidence="6">
    <location>
        <begin position="45"/>
        <end position="57"/>
    </location>
</feature>
<feature type="region of interest" description="Disordered" evidence="6">
    <location>
        <begin position="42"/>
        <end position="93"/>
    </location>
</feature>
<dbReference type="EMBL" id="JAUEDM010000001">
    <property type="protein sequence ID" value="KAK3329520.1"/>
    <property type="molecule type" value="Genomic_DNA"/>
</dbReference>
<dbReference type="CDD" id="cd00051">
    <property type="entry name" value="EFh"/>
    <property type="match status" value="1"/>
</dbReference>
<keyword evidence="4" id="KW-0106">Calcium</keyword>
<keyword evidence="3" id="KW-0862">Zinc</keyword>
<dbReference type="Pfam" id="PF00569">
    <property type="entry name" value="ZZ"/>
    <property type="match status" value="1"/>
</dbReference>
<dbReference type="Gene3D" id="1.10.238.10">
    <property type="entry name" value="EF-hand"/>
    <property type="match status" value="1"/>
</dbReference>
<feature type="region of interest" description="Disordered" evidence="6">
    <location>
        <begin position="511"/>
        <end position="546"/>
    </location>
</feature>
<reference evidence="9" key="1">
    <citation type="journal article" date="2023" name="Mol. Phylogenet. Evol.">
        <title>Genome-scale phylogeny and comparative genomics of the fungal order Sordariales.</title>
        <authorList>
            <person name="Hensen N."/>
            <person name="Bonometti L."/>
            <person name="Westerberg I."/>
            <person name="Brannstrom I.O."/>
            <person name="Guillou S."/>
            <person name="Cros-Aarteil S."/>
            <person name="Calhoun S."/>
            <person name="Haridas S."/>
            <person name="Kuo A."/>
            <person name="Mondo S."/>
            <person name="Pangilinan J."/>
            <person name="Riley R."/>
            <person name="LaButti K."/>
            <person name="Andreopoulos B."/>
            <person name="Lipzen A."/>
            <person name="Chen C."/>
            <person name="Yan M."/>
            <person name="Daum C."/>
            <person name="Ng V."/>
            <person name="Clum A."/>
            <person name="Steindorff A."/>
            <person name="Ohm R.A."/>
            <person name="Martin F."/>
            <person name="Silar P."/>
            <person name="Natvig D.O."/>
            <person name="Lalanne C."/>
            <person name="Gautier V."/>
            <person name="Ament-Velasquez S.L."/>
            <person name="Kruys A."/>
            <person name="Hutchinson M.I."/>
            <person name="Powell A.J."/>
            <person name="Barry K."/>
            <person name="Miller A.N."/>
            <person name="Grigoriev I.V."/>
            <person name="Debuchy R."/>
            <person name="Gladieux P."/>
            <person name="Hiltunen Thoren M."/>
            <person name="Johannesson H."/>
        </authorList>
    </citation>
    <scope>NUCLEOTIDE SEQUENCE</scope>
    <source>
        <strain evidence="9">CBS 118394</strain>
    </source>
</reference>
<dbReference type="Proteomes" id="UP001283341">
    <property type="component" value="Unassembled WGS sequence"/>
</dbReference>
<dbReference type="PROSITE" id="PS00018">
    <property type="entry name" value="EF_HAND_1"/>
    <property type="match status" value="1"/>
</dbReference>
<feature type="compositionally biased region" description="Low complexity" evidence="6">
    <location>
        <begin position="622"/>
        <end position="631"/>
    </location>
</feature>
<evidence type="ECO:0000256" key="4">
    <source>
        <dbReference type="ARBA" id="ARBA00022837"/>
    </source>
</evidence>
<comment type="caution">
    <text evidence="9">The sequence shown here is derived from an EMBL/GenBank/DDBJ whole genome shotgun (WGS) entry which is preliminary data.</text>
</comment>
<dbReference type="PROSITE" id="PS50135">
    <property type="entry name" value="ZF_ZZ_2"/>
    <property type="match status" value="1"/>
</dbReference>
<dbReference type="SUPFAM" id="SSF57850">
    <property type="entry name" value="RING/U-box"/>
    <property type="match status" value="1"/>
</dbReference>
<dbReference type="InterPro" id="IPR011992">
    <property type="entry name" value="EF-hand-dom_pair"/>
</dbReference>
<accession>A0AAE0IR57</accession>
<keyword evidence="10" id="KW-1185">Reference proteome</keyword>
<evidence type="ECO:0000313" key="9">
    <source>
        <dbReference type="EMBL" id="KAK3329520.1"/>
    </source>
</evidence>
<dbReference type="PANTHER" id="PTHR15090">
    <property type="entry name" value="SEQUESTOSOME 1-RELATED"/>
    <property type="match status" value="1"/>
</dbReference>
<dbReference type="InterPro" id="IPR000433">
    <property type="entry name" value="Znf_ZZ"/>
</dbReference>
<evidence type="ECO:0000259" key="8">
    <source>
        <dbReference type="PROSITE" id="PS50222"/>
    </source>
</evidence>
<evidence type="ECO:0000256" key="2">
    <source>
        <dbReference type="ARBA" id="ARBA00022771"/>
    </source>
</evidence>
<evidence type="ECO:0000256" key="6">
    <source>
        <dbReference type="SAM" id="MobiDB-lite"/>
    </source>
</evidence>
<dbReference type="SMART" id="SM00291">
    <property type="entry name" value="ZnF_ZZ"/>
    <property type="match status" value="1"/>
</dbReference>
<dbReference type="GO" id="GO:0005509">
    <property type="term" value="F:calcium ion binding"/>
    <property type="evidence" value="ECO:0007669"/>
    <property type="project" value="InterPro"/>
</dbReference>
<dbReference type="InterPro" id="IPR052260">
    <property type="entry name" value="Autophagy_Rcpt_SigReg"/>
</dbReference>
<organism evidence="9 10">
    <name type="scientific">Apodospora peruviana</name>
    <dbReference type="NCBI Taxonomy" id="516989"/>
    <lineage>
        <taxon>Eukaryota</taxon>
        <taxon>Fungi</taxon>
        <taxon>Dikarya</taxon>
        <taxon>Ascomycota</taxon>
        <taxon>Pezizomycotina</taxon>
        <taxon>Sordariomycetes</taxon>
        <taxon>Sordariomycetidae</taxon>
        <taxon>Sordariales</taxon>
        <taxon>Lasiosphaeriaceae</taxon>
        <taxon>Apodospora</taxon>
    </lineage>
</organism>
<evidence type="ECO:0000313" key="10">
    <source>
        <dbReference type="Proteomes" id="UP001283341"/>
    </source>
</evidence>
<keyword evidence="2 5" id="KW-0863">Zinc-finger</keyword>